<gene>
    <name evidence="1" type="ORF">Tco_0725901</name>
</gene>
<comment type="caution">
    <text evidence="1">The sequence shown here is derived from an EMBL/GenBank/DDBJ whole genome shotgun (WGS) entry which is preliminary data.</text>
</comment>
<sequence>MEYMWTHEIDRIIHETVKEAVTASVQYAMRAPLRARFKDLPTSDMKEILLQRMLEENYDKGHEDHKMAYEALQKSILSDESEQFDANKAKKLKKKTRKFKPSTSSIPEDVFMHEESDVKAQNLVSDDKDIGSRHIPKVNLNQEWFKPFSKEERPVTPEPAWPIHSLSLHVLINNWASVIAFSYVPPSENSLLSQTDDIGGFIDWFYKKQGITQLTTEHLKVDDRLLRYNVSRPLPLGGPPGQVTIQTEFFFNKDLEYLRFGNKGDRLALSITKIKAAHYPDAWLEQMVPDQIWIEEECMYNISATYGISHWWFKRQKFYIDRHLTDTNRRAIVKTHMRILSEYTIAKNDFKDLYPRDFEDLYLLNLQGYLNHLPPRDKKILATAVNLWIRNLVIIKRVEDFQLGIESYQTQLNLTKPRWEATGLEFIHDYKILNTPRAVLSKYKYGMQMLMRFNEIHKFSDGTLQQIDEALDYRVKEFNFNKNNLGLNTSSRESSGTWKALLVEEYAKETIDFYGESNDDIFSIASSTSCVDGKVRYKFPRSRQSQRDLPRDNSLVSVEVLRYDYKRSNVNKGIVRTEMKLVLEHTQQGTSNEVSVSTEGVEE</sequence>
<evidence type="ECO:0000313" key="2">
    <source>
        <dbReference type="Proteomes" id="UP001151760"/>
    </source>
</evidence>
<reference evidence="1" key="2">
    <citation type="submission" date="2022-01" db="EMBL/GenBank/DDBJ databases">
        <authorList>
            <person name="Yamashiro T."/>
            <person name="Shiraishi A."/>
            <person name="Satake H."/>
            <person name="Nakayama K."/>
        </authorList>
    </citation>
    <scope>NUCLEOTIDE SEQUENCE</scope>
</reference>
<evidence type="ECO:0000313" key="1">
    <source>
        <dbReference type="EMBL" id="GJS76020.1"/>
    </source>
</evidence>
<reference evidence="1" key="1">
    <citation type="journal article" date="2022" name="Int. J. Mol. Sci.">
        <title>Draft Genome of Tanacetum Coccineum: Genomic Comparison of Closely Related Tanacetum-Family Plants.</title>
        <authorList>
            <person name="Yamashiro T."/>
            <person name="Shiraishi A."/>
            <person name="Nakayama K."/>
            <person name="Satake H."/>
        </authorList>
    </citation>
    <scope>NUCLEOTIDE SEQUENCE</scope>
</reference>
<accession>A0ABQ4YE77</accession>
<dbReference type="Proteomes" id="UP001151760">
    <property type="component" value="Unassembled WGS sequence"/>
</dbReference>
<dbReference type="EMBL" id="BQNB010010345">
    <property type="protein sequence ID" value="GJS76020.1"/>
    <property type="molecule type" value="Genomic_DNA"/>
</dbReference>
<organism evidence="1 2">
    <name type="scientific">Tanacetum coccineum</name>
    <dbReference type="NCBI Taxonomy" id="301880"/>
    <lineage>
        <taxon>Eukaryota</taxon>
        <taxon>Viridiplantae</taxon>
        <taxon>Streptophyta</taxon>
        <taxon>Embryophyta</taxon>
        <taxon>Tracheophyta</taxon>
        <taxon>Spermatophyta</taxon>
        <taxon>Magnoliopsida</taxon>
        <taxon>eudicotyledons</taxon>
        <taxon>Gunneridae</taxon>
        <taxon>Pentapetalae</taxon>
        <taxon>asterids</taxon>
        <taxon>campanulids</taxon>
        <taxon>Asterales</taxon>
        <taxon>Asteraceae</taxon>
        <taxon>Asteroideae</taxon>
        <taxon>Anthemideae</taxon>
        <taxon>Anthemidinae</taxon>
        <taxon>Tanacetum</taxon>
    </lineage>
</organism>
<name>A0ABQ4YE77_9ASTR</name>
<keyword evidence="2" id="KW-1185">Reference proteome</keyword>
<proteinExistence type="predicted"/>
<protein>
    <submittedName>
        <fullName evidence="1">Uncharacterized protein</fullName>
    </submittedName>
</protein>